<evidence type="ECO:0000313" key="2">
    <source>
        <dbReference type="Proteomes" id="UP000282597"/>
    </source>
</evidence>
<dbReference type="KEGG" id="mcys:MCB1EB_0808"/>
<evidence type="ECO:0000313" key="1">
    <source>
        <dbReference type="EMBL" id="BBE08969.1"/>
    </source>
</evidence>
<name>A0A2Z6EU48_9BURK</name>
<dbReference type="Proteomes" id="UP000282597">
    <property type="component" value="Chromosome"/>
</dbReference>
<protein>
    <submittedName>
        <fullName evidence="1">Transposase YhgA family protein</fullName>
    </submittedName>
</protein>
<sequence>MFALIKPVQLIALSALSDDILLIHKRYALLELAQNTFSWDLTHLAPKVFELFERYSLDIEKRKFLLYYLAK</sequence>
<accession>A0A2Z6EU48</accession>
<dbReference type="AlphaFoldDB" id="A0A2Z6EU48"/>
<gene>
    <name evidence="1" type="ORF">MCB1EB_0808</name>
</gene>
<dbReference type="EMBL" id="AP018150">
    <property type="protein sequence ID" value="BBE08969.1"/>
    <property type="molecule type" value="Genomic_DNA"/>
</dbReference>
<reference evidence="1 2" key="1">
    <citation type="journal article" date="2018" name="Microbes Environ.">
        <title>Comparative Genomic Insights into Endofungal Lifestyles of Two Bacterial Endosymbionts, Mycoavidus cysteinexigens and Burkholderia rhizoxinica.</title>
        <authorList>
            <person name="Sharmin D."/>
            <person name="Guo Y."/>
            <person name="Nishizawa T."/>
            <person name="Ohshima S."/>
            <person name="Sato Y."/>
            <person name="Takashima Y."/>
            <person name="Narisawa K."/>
            <person name="Ohta H."/>
        </authorList>
    </citation>
    <scope>NUCLEOTIDE SEQUENCE [LARGE SCALE GENOMIC DNA]</scope>
    <source>
        <strain evidence="1 2">B1-EB</strain>
    </source>
</reference>
<proteinExistence type="predicted"/>
<organism evidence="1 2">
    <name type="scientific">Mycoavidus cysteinexigens</name>
    <dbReference type="NCBI Taxonomy" id="1553431"/>
    <lineage>
        <taxon>Bacteria</taxon>
        <taxon>Pseudomonadati</taxon>
        <taxon>Pseudomonadota</taxon>
        <taxon>Betaproteobacteria</taxon>
        <taxon>Burkholderiales</taxon>
        <taxon>Burkholderiaceae</taxon>
        <taxon>Mycoavidus</taxon>
    </lineage>
</organism>
<keyword evidence="2" id="KW-1185">Reference proteome</keyword>